<evidence type="ECO:0000256" key="5">
    <source>
        <dbReference type="ARBA" id="ARBA00022741"/>
    </source>
</evidence>
<feature type="domain" description="ABC transporter" evidence="11">
    <location>
        <begin position="26"/>
        <end position="272"/>
    </location>
</feature>
<dbReference type="CDD" id="cd03214">
    <property type="entry name" value="ABC_Iron-Siderophores_B12_Hemin"/>
    <property type="match status" value="1"/>
</dbReference>
<dbReference type="InterPro" id="IPR051535">
    <property type="entry name" value="Siderophore_ABC-ATPase"/>
</dbReference>
<keyword evidence="4" id="KW-0410">Iron transport</keyword>
<dbReference type="PANTHER" id="PTHR42771">
    <property type="entry name" value="IRON(3+)-HYDROXAMATE IMPORT ATP-BINDING PROTEIN FHUC"/>
    <property type="match status" value="1"/>
</dbReference>
<proteinExistence type="predicted"/>
<keyword evidence="13" id="KW-1185">Reference proteome</keyword>
<evidence type="ECO:0000259" key="11">
    <source>
        <dbReference type="PROSITE" id="PS50893"/>
    </source>
</evidence>
<dbReference type="GO" id="GO:0005886">
    <property type="term" value="C:plasma membrane"/>
    <property type="evidence" value="ECO:0007669"/>
    <property type="project" value="UniProtKB-SubCell"/>
</dbReference>
<dbReference type="InterPro" id="IPR017871">
    <property type="entry name" value="ABC_transporter-like_CS"/>
</dbReference>
<keyword evidence="2" id="KW-0813">Transport</keyword>
<dbReference type="FunFam" id="3.40.50.300:FF:000134">
    <property type="entry name" value="Iron-enterobactin ABC transporter ATP-binding protein"/>
    <property type="match status" value="1"/>
</dbReference>
<evidence type="ECO:0000313" key="13">
    <source>
        <dbReference type="Proteomes" id="UP000244928"/>
    </source>
</evidence>
<sequence length="296" mass="31519">MSIPSPVAPVLRALPMDPEPEPDPAFRLRGLTLGYGTESVIRDLDLDIPAGRTTVFIGANGCGKSTILRALGRQLRPLSGTIETGGRDVASVKAREHARSVAFLPQSPLVPEGLTVAELVARGRHPHRRWWGGGDDDDTAVAEALTMTGTAGFAHRRVDELSGGQRQRVWVALVLAQATPTLLLDEPCSFLDLAHQLDILDLVRDLPLPASHRGNGGEGTGRRTVVAVLHELSLAARVADHLVAVAEGGVVAAGPPDRVITKETLRRVFDLDADIITDPATGHPVVLPRGRRKGTT</sequence>
<dbReference type="InterPro" id="IPR003593">
    <property type="entry name" value="AAA+_ATPase"/>
</dbReference>
<dbReference type="PANTHER" id="PTHR42771:SF2">
    <property type="entry name" value="IRON(3+)-HYDROXAMATE IMPORT ATP-BINDING PROTEIN FHUC"/>
    <property type="match status" value="1"/>
</dbReference>
<evidence type="ECO:0000256" key="7">
    <source>
        <dbReference type="ARBA" id="ARBA00023004"/>
    </source>
</evidence>
<keyword evidence="8" id="KW-0406">Ion transport</keyword>
<dbReference type="AlphaFoldDB" id="A0A2S1R6J0"/>
<dbReference type="SUPFAM" id="SSF52540">
    <property type="entry name" value="P-loop containing nucleoside triphosphate hydrolases"/>
    <property type="match status" value="1"/>
</dbReference>
<keyword evidence="9" id="KW-0472">Membrane</keyword>
<dbReference type="KEGG" id="dlu:A6035_06750"/>
<evidence type="ECO:0000256" key="4">
    <source>
        <dbReference type="ARBA" id="ARBA00022496"/>
    </source>
</evidence>
<dbReference type="GO" id="GO:0006826">
    <property type="term" value="P:iron ion transport"/>
    <property type="evidence" value="ECO:0007669"/>
    <property type="project" value="UniProtKB-KW"/>
</dbReference>
<evidence type="ECO:0000256" key="2">
    <source>
        <dbReference type="ARBA" id="ARBA00022448"/>
    </source>
</evidence>
<name>A0A2S1R6J0_9ACTN</name>
<evidence type="ECO:0000256" key="3">
    <source>
        <dbReference type="ARBA" id="ARBA00022475"/>
    </source>
</evidence>
<protein>
    <submittedName>
        <fullName evidence="12">ABC transporter</fullName>
    </submittedName>
</protein>
<accession>A0A2S1R6J0</accession>
<evidence type="ECO:0000256" key="9">
    <source>
        <dbReference type="ARBA" id="ARBA00023136"/>
    </source>
</evidence>
<dbReference type="Proteomes" id="UP000244928">
    <property type="component" value="Chromosome"/>
</dbReference>
<dbReference type="EMBL" id="CP015449">
    <property type="protein sequence ID" value="AWH91908.1"/>
    <property type="molecule type" value="Genomic_DNA"/>
</dbReference>
<evidence type="ECO:0000256" key="8">
    <source>
        <dbReference type="ARBA" id="ARBA00023065"/>
    </source>
</evidence>
<evidence type="ECO:0000256" key="10">
    <source>
        <dbReference type="SAM" id="MobiDB-lite"/>
    </source>
</evidence>
<dbReference type="GO" id="GO:0005524">
    <property type="term" value="F:ATP binding"/>
    <property type="evidence" value="ECO:0007669"/>
    <property type="project" value="UniProtKB-KW"/>
</dbReference>
<dbReference type="GO" id="GO:0016887">
    <property type="term" value="F:ATP hydrolysis activity"/>
    <property type="evidence" value="ECO:0007669"/>
    <property type="project" value="InterPro"/>
</dbReference>
<feature type="region of interest" description="Disordered" evidence="10">
    <location>
        <begin position="1"/>
        <end position="21"/>
    </location>
</feature>
<dbReference type="InterPro" id="IPR003439">
    <property type="entry name" value="ABC_transporter-like_ATP-bd"/>
</dbReference>
<gene>
    <name evidence="12" type="ORF">A6035_06750</name>
</gene>
<reference evidence="12 13" key="1">
    <citation type="submission" date="2016-04" db="EMBL/GenBank/DDBJ databases">
        <title>Complete genome sequence of Dietzia lutea YIM 80766T, a strain isolated from desert soil in Egypt.</title>
        <authorList>
            <person name="Zhao J."/>
            <person name="Hu B."/>
            <person name="Geng S."/>
            <person name="Nie Y."/>
            <person name="Tang Y."/>
        </authorList>
    </citation>
    <scope>NUCLEOTIDE SEQUENCE [LARGE SCALE GENOMIC DNA]</scope>
    <source>
        <strain evidence="12 13">YIM 80766</strain>
    </source>
</reference>
<keyword evidence="6" id="KW-0067">ATP-binding</keyword>
<comment type="subcellular location">
    <subcellularLocation>
        <location evidence="1">Cell membrane</location>
        <topology evidence="1">Peripheral membrane protein</topology>
    </subcellularLocation>
</comment>
<dbReference type="PROSITE" id="PS00211">
    <property type="entry name" value="ABC_TRANSPORTER_1"/>
    <property type="match status" value="1"/>
</dbReference>
<evidence type="ECO:0000313" key="12">
    <source>
        <dbReference type="EMBL" id="AWH91908.1"/>
    </source>
</evidence>
<evidence type="ECO:0000256" key="6">
    <source>
        <dbReference type="ARBA" id="ARBA00022840"/>
    </source>
</evidence>
<keyword evidence="5" id="KW-0547">Nucleotide-binding</keyword>
<dbReference type="SMART" id="SM00382">
    <property type="entry name" value="AAA"/>
    <property type="match status" value="1"/>
</dbReference>
<organism evidence="12 13">
    <name type="scientific">Dietzia lutea</name>
    <dbReference type="NCBI Taxonomy" id="546160"/>
    <lineage>
        <taxon>Bacteria</taxon>
        <taxon>Bacillati</taxon>
        <taxon>Actinomycetota</taxon>
        <taxon>Actinomycetes</taxon>
        <taxon>Mycobacteriales</taxon>
        <taxon>Dietziaceae</taxon>
        <taxon>Dietzia</taxon>
    </lineage>
</organism>
<dbReference type="InterPro" id="IPR027417">
    <property type="entry name" value="P-loop_NTPase"/>
</dbReference>
<dbReference type="Gene3D" id="3.40.50.300">
    <property type="entry name" value="P-loop containing nucleotide triphosphate hydrolases"/>
    <property type="match status" value="1"/>
</dbReference>
<evidence type="ECO:0000256" key="1">
    <source>
        <dbReference type="ARBA" id="ARBA00004202"/>
    </source>
</evidence>
<dbReference type="PROSITE" id="PS50893">
    <property type="entry name" value="ABC_TRANSPORTER_2"/>
    <property type="match status" value="1"/>
</dbReference>
<keyword evidence="3" id="KW-1003">Cell membrane</keyword>
<keyword evidence="7" id="KW-0408">Iron</keyword>
<dbReference type="Pfam" id="PF00005">
    <property type="entry name" value="ABC_tran"/>
    <property type="match status" value="1"/>
</dbReference>